<feature type="transmembrane region" description="Helical" evidence="1">
    <location>
        <begin position="288"/>
        <end position="307"/>
    </location>
</feature>
<dbReference type="Pfam" id="PF14258">
    <property type="entry name" value="DUF4350"/>
    <property type="match status" value="1"/>
</dbReference>
<keyword evidence="1" id="KW-0812">Transmembrane</keyword>
<name>A0A419RTW6_9SPHN</name>
<evidence type="ECO:0000259" key="2">
    <source>
        <dbReference type="Pfam" id="PF14258"/>
    </source>
</evidence>
<keyword evidence="4" id="KW-1185">Reference proteome</keyword>
<dbReference type="AlphaFoldDB" id="A0A419RTW6"/>
<reference evidence="3 4" key="1">
    <citation type="journal article" date="2017" name="Int. J. Syst. Evol. Microbiol.">
        <title>Erythrobacter aquimixticola sp. nov., isolated from the junction between the ocean and a freshwater spring.</title>
        <authorList>
            <person name="Park S."/>
            <person name="Jung Y.T."/>
            <person name="Choi S.J."/>
            <person name="Yoon J.H."/>
        </authorList>
    </citation>
    <scope>NUCLEOTIDE SEQUENCE [LARGE SCALE GENOMIC DNA]</scope>
    <source>
        <strain evidence="3 4">JSSK-14</strain>
    </source>
</reference>
<evidence type="ECO:0000313" key="3">
    <source>
        <dbReference type="EMBL" id="RJY09226.1"/>
    </source>
</evidence>
<dbReference type="InterPro" id="IPR025646">
    <property type="entry name" value="DUF4350"/>
</dbReference>
<evidence type="ECO:0000256" key="1">
    <source>
        <dbReference type="SAM" id="Phobius"/>
    </source>
</evidence>
<dbReference type="Proteomes" id="UP000285232">
    <property type="component" value="Unassembled WGS sequence"/>
</dbReference>
<accession>A0A419RTW6</accession>
<sequence length="420" mass="45195">MTRQRSPFRPVVVLGLLGVGVFAFLLMLYALAQGWTGQNERDGGAHAASNGLTGYAGLAQMLEGSGYDVELSRARSSYDSYGLLVLTPPLYADPEELAEIIEQRRDADTGPTLVIMPKWAAFAIPEQMDVEAEEGWVFISDATSPDWFSDLAFFDGGELAVGETGGWNAFGDNGSVPDGERVQALTEQPDRALGAVVLDSEGDLLAGTLPPQWEGGDYDYAPYPTVVVFEPDLMNNYGLGEQERARLAMQLVETAMGGEPDLPVIFDLTLPGLGASENLLTLAFRPPFLAATLCLLLAALVIGWRAFRRFGPPVAEAPAMARGKRQLAQNGAALIARVKRFHLLADPYAALMGKRIADSLGIREANPELRANAIDAALERRGHDGPGFAARADILRKADSPGDIIRAARALKSLERTLNQ</sequence>
<keyword evidence="1" id="KW-0472">Membrane</keyword>
<organism evidence="3 4">
    <name type="scientific">Aurantiacibacter aquimixticola</name>
    <dbReference type="NCBI Taxonomy" id="1958945"/>
    <lineage>
        <taxon>Bacteria</taxon>
        <taxon>Pseudomonadati</taxon>
        <taxon>Pseudomonadota</taxon>
        <taxon>Alphaproteobacteria</taxon>
        <taxon>Sphingomonadales</taxon>
        <taxon>Erythrobacteraceae</taxon>
        <taxon>Aurantiacibacter</taxon>
    </lineage>
</organism>
<dbReference type="EMBL" id="RAHX01000001">
    <property type="protein sequence ID" value="RJY09226.1"/>
    <property type="molecule type" value="Genomic_DNA"/>
</dbReference>
<keyword evidence="1" id="KW-1133">Transmembrane helix</keyword>
<dbReference type="OrthoDB" id="7198805at2"/>
<protein>
    <submittedName>
        <fullName evidence="3">DUF4350 domain-containing protein</fullName>
    </submittedName>
</protein>
<evidence type="ECO:0000313" key="4">
    <source>
        <dbReference type="Proteomes" id="UP000285232"/>
    </source>
</evidence>
<dbReference type="RefSeq" id="WP_120048233.1">
    <property type="nucleotide sequence ID" value="NZ_RAHX01000001.1"/>
</dbReference>
<feature type="domain" description="DUF4350" evidence="2">
    <location>
        <begin position="53"/>
        <end position="252"/>
    </location>
</feature>
<feature type="transmembrane region" description="Helical" evidence="1">
    <location>
        <begin position="12"/>
        <end position="32"/>
    </location>
</feature>
<comment type="caution">
    <text evidence="3">The sequence shown here is derived from an EMBL/GenBank/DDBJ whole genome shotgun (WGS) entry which is preliminary data.</text>
</comment>
<gene>
    <name evidence="3" type="ORF">D6201_07535</name>
</gene>
<proteinExistence type="predicted"/>